<dbReference type="CDD" id="cd07398">
    <property type="entry name" value="MPP_YbbF-LpxH"/>
    <property type="match status" value="1"/>
</dbReference>
<dbReference type="GO" id="GO:0016020">
    <property type="term" value="C:membrane"/>
    <property type="evidence" value="ECO:0007669"/>
    <property type="project" value="GOC"/>
</dbReference>
<name>A0AAW8NJ95_9GAMM</name>
<dbReference type="EMBL" id="JAPMLD010000003">
    <property type="protein sequence ID" value="MDW4824078.1"/>
    <property type="molecule type" value="Genomic_DNA"/>
</dbReference>
<dbReference type="InterPro" id="IPR004843">
    <property type="entry name" value="Calcineurin-like_PHP"/>
</dbReference>
<keyword evidence="4" id="KW-0472">Membrane</keyword>
<evidence type="ECO:0000313" key="10">
    <source>
        <dbReference type="Proteomes" id="UP001271263"/>
    </source>
</evidence>
<evidence type="ECO:0000256" key="2">
    <source>
        <dbReference type="ARBA" id="ARBA00022519"/>
    </source>
</evidence>
<evidence type="ECO:0000256" key="1">
    <source>
        <dbReference type="ARBA" id="ARBA00022475"/>
    </source>
</evidence>
<dbReference type="Pfam" id="PF00149">
    <property type="entry name" value="Metallophos"/>
    <property type="match status" value="1"/>
</dbReference>
<reference evidence="7" key="2">
    <citation type="submission" date="2022-11" db="EMBL/GenBank/DDBJ databases">
        <title>Prophages regulate Shewanella fidelis motility and biofilm formation: implications for gut colonization dynamics in Ciona robusta.</title>
        <authorList>
            <person name="Natarajan O."/>
            <person name="Gibboney S.L."/>
            <person name="Young M.N."/>
            <person name="Lim S.J."/>
            <person name="Pluta N."/>
            <person name="Atkinson C.G.F."/>
            <person name="Leigh B.A."/>
            <person name="Liberti A."/>
            <person name="Kees E."/>
            <person name="Breitbart M."/>
            <person name="Gralnick J."/>
            <person name="Dishaw L.J."/>
        </authorList>
    </citation>
    <scope>NUCLEOTIDE SEQUENCE</scope>
    <source>
        <strain evidence="7">3313</strain>
    </source>
</reference>
<dbReference type="InterPro" id="IPR043461">
    <property type="entry name" value="LpxH-like"/>
</dbReference>
<dbReference type="EMBL" id="JAPMLE010000001">
    <property type="protein sequence ID" value="MDR8522937.1"/>
    <property type="molecule type" value="Genomic_DNA"/>
</dbReference>
<accession>A0AAW8NJ95</accession>
<dbReference type="SUPFAM" id="SSF56300">
    <property type="entry name" value="Metallo-dependent phosphatases"/>
    <property type="match status" value="1"/>
</dbReference>
<dbReference type="RefSeq" id="WP_310654112.1">
    <property type="nucleotide sequence ID" value="NZ_JAPMLA010000003.1"/>
</dbReference>
<dbReference type="PANTHER" id="PTHR34990:SF2">
    <property type="entry name" value="BLL8164 PROTEIN"/>
    <property type="match status" value="1"/>
</dbReference>
<keyword evidence="2" id="KW-0997">Cell inner membrane</keyword>
<proteinExistence type="predicted"/>
<feature type="domain" description="Calcineurin-like phosphoesterase" evidence="6">
    <location>
        <begin position="34"/>
        <end position="230"/>
    </location>
</feature>
<evidence type="ECO:0000313" key="8">
    <source>
        <dbReference type="EMBL" id="MDW4824078.1"/>
    </source>
</evidence>
<keyword evidence="3" id="KW-0479">Metal-binding</keyword>
<keyword evidence="10" id="KW-1185">Reference proteome</keyword>
<dbReference type="Proteomes" id="UP001259340">
    <property type="component" value="Unassembled WGS sequence"/>
</dbReference>
<evidence type="ECO:0000259" key="6">
    <source>
        <dbReference type="Pfam" id="PF00149"/>
    </source>
</evidence>
<evidence type="ECO:0000256" key="3">
    <source>
        <dbReference type="ARBA" id="ARBA00022723"/>
    </source>
</evidence>
<evidence type="ECO:0000256" key="5">
    <source>
        <dbReference type="ARBA" id="ARBA00023211"/>
    </source>
</evidence>
<keyword evidence="1" id="KW-1003">Cell membrane</keyword>
<comment type="caution">
    <text evidence="7">The sequence shown here is derived from an EMBL/GenBank/DDBJ whole genome shotgun (WGS) entry which is preliminary data.</text>
</comment>
<gene>
    <name evidence="7" type="ORF">OS133_04475</name>
    <name evidence="8" type="ORF">OS134_08435</name>
</gene>
<dbReference type="Gene3D" id="3.60.21.10">
    <property type="match status" value="1"/>
</dbReference>
<evidence type="ECO:0000313" key="7">
    <source>
        <dbReference type="EMBL" id="MDR8522937.1"/>
    </source>
</evidence>
<sequence length="293" mass="33465">MSIKPTNTKRATSSQAISPISTLNNKPSYHAIWLSDVHLGSKDCKAEYLLQLLEKVDTEALYLVGDILDVWALKRRVYWPESHNKVLQQLLKMARNGVKIVYLPGNHDETIKPYNGFHLWDLSIANEYIHIGVSGRKILMLHGDQFDSEVCVGRAYAKLGDHLYDLLLWLNRCLHQVRGLMGYPYWSLASYIKLKINKAQQAISDYQAAVSRYANIKEVDGVICGHIHQPALEHKHGILYANDGDWVENCTLIAESMQGEFQLLKWDEINATTQLMKSFSFDNNQQTTQRHVA</sequence>
<organism evidence="7 9">
    <name type="scientific">Shewanella fidelis</name>
    <dbReference type="NCBI Taxonomy" id="173509"/>
    <lineage>
        <taxon>Bacteria</taxon>
        <taxon>Pseudomonadati</taxon>
        <taxon>Pseudomonadota</taxon>
        <taxon>Gammaproteobacteria</taxon>
        <taxon>Alteromonadales</taxon>
        <taxon>Shewanellaceae</taxon>
        <taxon>Shewanella</taxon>
    </lineage>
</organism>
<protein>
    <submittedName>
        <fullName evidence="7">UDP-2,3-diacylglucosamine diphosphatase</fullName>
    </submittedName>
</protein>
<dbReference type="GO" id="GO:0008758">
    <property type="term" value="F:UDP-2,3-diacylglucosamine hydrolase activity"/>
    <property type="evidence" value="ECO:0007669"/>
    <property type="project" value="TreeGrafter"/>
</dbReference>
<dbReference type="Proteomes" id="UP001271263">
    <property type="component" value="Unassembled WGS sequence"/>
</dbReference>
<dbReference type="GO" id="GO:0009245">
    <property type="term" value="P:lipid A biosynthetic process"/>
    <property type="evidence" value="ECO:0007669"/>
    <property type="project" value="TreeGrafter"/>
</dbReference>
<reference evidence="8 10" key="1">
    <citation type="journal article" date="2022" name="bioRxiv">
        <title>Prophages regulate Shewanella fidelis 3313 motility and biofilm formation: implications for gut colonization dynamics in Ciona robusta.</title>
        <authorList>
            <person name="Natarajan O."/>
            <person name="Gibboney S.L."/>
            <person name="Young M.N."/>
            <person name="Lim S.J."/>
            <person name="Pluta N."/>
            <person name="Atkinson C.G."/>
            <person name="Leigh B.A."/>
            <person name="Liberti A."/>
            <person name="Kees E.D."/>
            <person name="Breitbart M."/>
            <person name="Gralnick J.A."/>
            <person name="Dishaw L.J."/>
        </authorList>
    </citation>
    <scope>NUCLEOTIDE SEQUENCE [LARGE SCALE GENOMIC DNA]</scope>
    <source>
        <strain evidence="8 10">JG4066</strain>
    </source>
</reference>
<dbReference type="GO" id="GO:0046872">
    <property type="term" value="F:metal ion binding"/>
    <property type="evidence" value="ECO:0007669"/>
    <property type="project" value="UniProtKB-KW"/>
</dbReference>
<keyword evidence="5" id="KW-0464">Manganese</keyword>
<dbReference type="InterPro" id="IPR029052">
    <property type="entry name" value="Metallo-depent_PP-like"/>
</dbReference>
<evidence type="ECO:0000256" key="4">
    <source>
        <dbReference type="ARBA" id="ARBA00023136"/>
    </source>
</evidence>
<dbReference type="PANTHER" id="PTHR34990">
    <property type="entry name" value="UDP-2,3-DIACYLGLUCOSAMINE HYDROLASE-RELATED"/>
    <property type="match status" value="1"/>
</dbReference>
<dbReference type="AlphaFoldDB" id="A0AAW8NJ95"/>
<evidence type="ECO:0000313" key="9">
    <source>
        <dbReference type="Proteomes" id="UP001259340"/>
    </source>
</evidence>